<sequence length="539" mass="60744">MADVDDPINFLGFGAFETTAFCVALLVGLYSFIKEPTGRQDARDVSEIHIYSMWRSGVVIVFLDMVLKAIVLSLQVKSDRPARTVWWTLALMVAPWAPFADKVARGILAFGKVRSLMLSRVTRNEVSCVLREFLRMGHQSLDAAAVAQKVTGVLDREAFQMPTEVLADVVSRNRTRTSATEEYQKRVDEVMTAVRAGGAAWTVTRRSMRSGPKPDESISHHRRIQLRRMDPWTRMWSQCKVDTVADPFPPSRLAREDDVANAHEDVNAPALGRAVRNVTRAYILDQIDECNGSQTLSDLRAKESLPEDLCDRCNLAVRAAVETFFESSLRGHMNVSANQWLYEADLDYHGRLEGIVDAMWSACFVDHFALQVADDKGYEEARNNASKVVDKPVLDSPPTAVTTRKFFVFLFLVARSLLGVCHSLKEVGEYVKSRLHSRQWWDDYWQDVVEELGKARQSDDTYEDWIDGIKTNVLRKRTIAEAKAIISILVKHPVRLHTGKNVEGGETPIGHFCNLDGCHLNVQTTLAVTKPADRRRARP</sequence>
<organism evidence="2 3">
    <name type="scientific">Porphyra umbilicalis</name>
    <name type="common">Purple laver</name>
    <name type="synonym">Red alga</name>
    <dbReference type="NCBI Taxonomy" id="2786"/>
    <lineage>
        <taxon>Eukaryota</taxon>
        <taxon>Rhodophyta</taxon>
        <taxon>Bangiophyceae</taxon>
        <taxon>Bangiales</taxon>
        <taxon>Bangiaceae</taxon>
        <taxon>Porphyra</taxon>
    </lineage>
</organism>
<dbReference type="Proteomes" id="UP000218209">
    <property type="component" value="Unassembled WGS sequence"/>
</dbReference>
<feature type="transmembrane region" description="Helical" evidence="1">
    <location>
        <begin position="54"/>
        <end position="74"/>
    </location>
</feature>
<protein>
    <submittedName>
        <fullName evidence="2">Uncharacterized protein</fullName>
    </submittedName>
</protein>
<evidence type="ECO:0000313" key="3">
    <source>
        <dbReference type="Proteomes" id="UP000218209"/>
    </source>
</evidence>
<evidence type="ECO:0000256" key="1">
    <source>
        <dbReference type="SAM" id="Phobius"/>
    </source>
</evidence>
<keyword evidence="3" id="KW-1185">Reference proteome</keyword>
<feature type="transmembrane region" description="Helical" evidence="1">
    <location>
        <begin position="12"/>
        <end position="33"/>
    </location>
</feature>
<gene>
    <name evidence="2" type="ORF">BU14_1150s0002</name>
</gene>
<proteinExistence type="predicted"/>
<keyword evidence="1" id="KW-0812">Transmembrane</keyword>
<name>A0A1X6NMB2_PORUM</name>
<reference evidence="2 3" key="1">
    <citation type="submission" date="2017-03" db="EMBL/GenBank/DDBJ databases">
        <title>WGS assembly of Porphyra umbilicalis.</title>
        <authorList>
            <person name="Brawley S.H."/>
            <person name="Blouin N.A."/>
            <person name="Ficko-Blean E."/>
            <person name="Wheeler G.L."/>
            <person name="Lohr M."/>
            <person name="Goodson H.V."/>
            <person name="Jenkins J.W."/>
            <person name="Blaby-Haas C.E."/>
            <person name="Helliwell K.E."/>
            <person name="Chan C."/>
            <person name="Marriage T."/>
            <person name="Bhattacharya D."/>
            <person name="Klein A.S."/>
            <person name="Badis Y."/>
            <person name="Brodie J."/>
            <person name="Cao Y."/>
            <person name="Collen J."/>
            <person name="Dittami S.M."/>
            <person name="Gachon C.M."/>
            <person name="Green B.R."/>
            <person name="Karpowicz S."/>
            <person name="Kim J.W."/>
            <person name="Kudahl U."/>
            <person name="Lin S."/>
            <person name="Michel G."/>
            <person name="Mittag M."/>
            <person name="Olson B.J."/>
            <person name="Pangilinan J."/>
            <person name="Peng Y."/>
            <person name="Qiu H."/>
            <person name="Shu S."/>
            <person name="Singer J.T."/>
            <person name="Smith A.G."/>
            <person name="Sprecher B.N."/>
            <person name="Wagner V."/>
            <person name="Wang W."/>
            <person name="Wang Z.-Y."/>
            <person name="Yan J."/>
            <person name="Yarish C."/>
            <person name="Zoeuner-Riek S."/>
            <person name="Zhuang Y."/>
            <person name="Zou Y."/>
            <person name="Lindquist E.A."/>
            <person name="Grimwood J."/>
            <person name="Barry K."/>
            <person name="Rokhsar D.S."/>
            <person name="Schmutz J."/>
            <person name="Stiller J.W."/>
            <person name="Grossman A.R."/>
            <person name="Prochnik S.E."/>
        </authorList>
    </citation>
    <scope>NUCLEOTIDE SEQUENCE [LARGE SCALE GENOMIC DNA]</scope>
    <source>
        <strain evidence="2">4086291</strain>
    </source>
</reference>
<keyword evidence="1" id="KW-0472">Membrane</keyword>
<dbReference type="AlphaFoldDB" id="A0A1X6NMB2"/>
<keyword evidence="1" id="KW-1133">Transmembrane helix</keyword>
<evidence type="ECO:0000313" key="2">
    <source>
        <dbReference type="EMBL" id="OSX69789.1"/>
    </source>
</evidence>
<accession>A0A1X6NMB2</accession>
<dbReference type="EMBL" id="KV919402">
    <property type="protein sequence ID" value="OSX69789.1"/>
    <property type="molecule type" value="Genomic_DNA"/>
</dbReference>